<evidence type="ECO:0000313" key="5">
    <source>
        <dbReference type="Proteomes" id="UP000460157"/>
    </source>
</evidence>
<feature type="transmembrane region" description="Helical" evidence="2">
    <location>
        <begin position="554"/>
        <end position="574"/>
    </location>
</feature>
<feature type="transmembrane region" description="Helical" evidence="2">
    <location>
        <begin position="438"/>
        <end position="459"/>
    </location>
</feature>
<protein>
    <submittedName>
        <fullName evidence="4">Alpha/beta fold hydrolase</fullName>
    </submittedName>
</protein>
<comment type="similarity">
    <text evidence="1">Belongs to the AB hydrolase superfamily. FUS2 hydrolase family.</text>
</comment>
<feature type="transmembrane region" description="Helical" evidence="2">
    <location>
        <begin position="586"/>
        <end position="608"/>
    </location>
</feature>
<dbReference type="Pfam" id="PF00561">
    <property type="entry name" value="Abhydrolase_1"/>
    <property type="match status" value="1"/>
</dbReference>
<feature type="transmembrane region" description="Helical" evidence="2">
    <location>
        <begin position="307"/>
        <end position="329"/>
    </location>
</feature>
<reference evidence="4 5" key="1">
    <citation type="submission" date="2019-12" db="EMBL/GenBank/DDBJ databases">
        <title>Nesterenkonia muleiensis sp. nov., a novel actinobacterium isolated from sap of Populus euphratica.</title>
        <authorList>
            <person name="Wang R."/>
        </authorList>
    </citation>
    <scope>NUCLEOTIDE SEQUENCE [LARGE SCALE GENOMIC DNA]</scope>
    <source>
        <strain evidence="4 5">F10</strain>
    </source>
</reference>
<comment type="caution">
    <text evidence="4">The sequence shown here is derived from an EMBL/GenBank/DDBJ whole genome shotgun (WGS) entry which is preliminary data.</text>
</comment>
<keyword evidence="2" id="KW-0812">Transmembrane</keyword>
<dbReference type="GO" id="GO:0016787">
    <property type="term" value="F:hydrolase activity"/>
    <property type="evidence" value="ECO:0007669"/>
    <property type="project" value="UniProtKB-KW"/>
</dbReference>
<sequence>MKSRTRTRWLWLAVSVVLMLVSAVGASFVQTSGGEVEVKDLRWETSQGGAMSGLLFVPEGVSGENPAPAVVVSHGMNNNREMQEANYVELSRRGYVVLSMDMYSHGWSDPVSDIGTLTTGMYQAVNKVAGLDYVDDERIGITGHSMGGISSNVAVQLDEAMGTGLISAVLINSTEAVYADEETGELANIYGARDVGILAPQYDEFFFDDVDEQGSATAARDFIDYGNAQSFLHFGAEPEDEPREPGVFYYQEVDGEEALRVIYNPSVTHPGAHHSPQAAEDTVNFFEEALGAPNPIPAGQQVWQIKAVFTTLGLIGFGMFIVAVTSVLLRSSFFSSLRVADPVRIRSADRTGKIWFWSTLVAGALFAGLSYLPILTSVTVAGGGWAQIQTYGIGMWAAANGLFVLLMLAAFYFFYIRPRSISLAERGVTLSWAKAGKTAALAVVVTALSFLTVFIADYFFSTDFRLWTLAVKTFPADVITTALFPALPLLLIFFIVSSVAANSINFVRIGRSEKEREWLNTMVLALFNMIPVVGLLLVQYIGFYSTGFLPFAEANIQTVWLYPFVVILPVSTVISRKIYRETNNPYLPGLINGLIVTLIASSNTVTWAA</sequence>
<keyword evidence="4" id="KW-0378">Hydrolase</keyword>
<feature type="transmembrane region" description="Helical" evidence="2">
    <location>
        <begin position="479"/>
        <end position="501"/>
    </location>
</feature>
<accession>A0A7K1UI13</accession>
<dbReference type="Gene3D" id="3.40.50.1820">
    <property type="entry name" value="alpha/beta hydrolase"/>
    <property type="match status" value="1"/>
</dbReference>
<dbReference type="PANTHER" id="PTHR22946:SF0">
    <property type="entry name" value="DIENELACTONE HYDROLASE DOMAIN-CONTAINING PROTEIN"/>
    <property type="match status" value="1"/>
</dbReference>
<evidence type="ECO:0000256" key="1">
    <source>
        <dbReference type="ARBA" id="ARBA00038115"/>
    </source>
</evidence>
<dbReference type="SUPFAM" id="SSF53474">
    <property type="entry name" value="alpha/beta-Hydrolases"/>
    <property type="match status" value="1"/>
</dbReference>
<feature type="transmembrane region" description="Helical" evidence="2">
    <location>
        <begin position="394"/>
        <end position="417"/>
    </location>
</feature>
<keyword evidence="2" id="KW-0472">Membrane</keyword>
<dbReference type="OrthoDB" id="9805123at2"/>
<keyword evidence="2" id="KW-1133">Transmembrane helix</keyword>
<dbReference type="RefSeq" id="WP_157322617.1">
    <property type="nucleotide sequence ID" value="NZ_BMFX01000008.1"/>
</dbReference>
<dbReference type="EMBL" id="WRPM01000046">
    <property type="protein sequence ID" value="MVT26046.1"/>
    <property type="molecule type" value="Genomic_DNA"/>
</dbReference>
<feature type="domain" description="AB hydrolase-1" evidence="3">
    <location>
        <begin position="68"/>
        <end position="157"/>
    </location>
</feature>
<feature type="transmembrane region" description="Helical" evidence="2">
    <location>
        <begin position="522"/>
        <end position="542"/>
    </location>
</feature>
<dbReference type="InterPro" id="IPR050261">
    <property type="entry name" value="FrsA_esterase"/>
</dbReference>
<dbReference type="InterPro" id="IPR000073">
    <property type="entry name" value="AB_hydrolase_1"/>
</dbReference>
<dbReference type="AlphaFoldDB" id="A0A7K1UI13"/>
<evidence type="ECO:0000256" key="2">
    <source>
        <dbReference type="SAM" id="Phobius"/>
    </source>
</evidence>
<proteinExistence type="inferred from homology"/>
<name>A0A7K1UI13_9MICC</name>
<keyword evidence="5" id="KW-1185">Reference proteome</keyword>
<organism evidence="4 5">
    <name type="scientific">Nesterenkonia alkaliphila</name>
    <dbReference type="NCBI Taxonomy" id="1463631"/>
    <lineage>
        <taxon>Bacteria</taxon>
        <taxon>Bacillati</taxon>
        <taxon>Actinomycetota</taxon>
        <taxon>Actinomycetes</taxon>
        <taxon>Micrococcales</taxon>
        <taxon>Micrococcaceae</taxon>
        <taxon>Nesterenkonia</taxon>
    </lineage>
</organism>
<evidence type="ECO:0000259" key="3">
    <source>
        <dbReference type="Pfam" id="PF00561"/>
    </source>
</evidence>
<evidence type="ECO:0000313" key="4">
    <source>
        <dbReference type="EMBL" id="MVT26046.1"/>
    </source>
</evidence>
<dbReference type="PANTHER" id="PTHR22946">
    <property type="entry name" value="DIENELACTONE HYDROLASE DOMAIN-CONTAINING PROTEIN-RELATED"/>
    <property type="match status" value="1"/>
</dbReference>
<feature type="transmembrane region" description="Helical" evidence="2">
    <location>
        <begin position="354"/>
        <end position="374"/>
    </location>
</feature>
<gene>
    <name evidence="4" type="ORF">GNZ21_06700</name>
</gene>
<dbReference type="InterPro" id="IPR029058">
    <property type="entry name" value="AB_hydrolase_fold"/>
</dbReference>
<dbReference type="Proteomes" id="UP000460157">
    <property type="component" value="Unassembled WGS sequence"/>
</dbReference>